<dbReference type="Gene3D" id="3.40.50.1820">
    <property type="entry name" value="alpha/beta hydrolase"/>
    <property type="match status" value="1"/>
</dbReference>
<gene>
    <name evidence="1" type="ORF">H9638_15705</name>
</gene>
<evidence type="ECO:0000313" key="2">
    <source>
        <dbReference type="Proteomes" id="UP000652763"/>
    </source>
</evidence>
<protein>
    <submittedName>
        <fullName evidence="1">Alpha/beta hydrolase</fullName>
    </submittedName>
</protein>
<reference evidence="1 2" key="1">
    <citation type="submission" date="2020-08" db="EMBL/GenBank/DDBJ databases">
        <title>A Genomic Blueprint of the Chicken Gut Microbiome.</title>
        <authorList>
            <person name="Gilroy R."/>
            <person name="Ravi A."/>
            <person name="Getino M."/>
            <person name="Pursley I."/>
            <person name="Horton D.L."/>
            <person name="Alikhan N.-F."/>
            <person name="Baker D."/>
            <person name="Gharbi K."/>
            <person name="Hall N."/>
            <person name="Watson M."/>
            <person name="Adriaenssens E.M."/>
            <person name="Foster-Nyarko E."/>
            <person name="Jarju S."/>
            <person name="Secka A."/>
            <person name="Antonio M."/>
            <person name="Oren A."/>
            <person name="Chaudhuri R."/>
            <person name="La Ragione R.M."/>
            <person name="Hildebrand F."/>
            <person name="Pallen M.J."/>
        </authorList>
    </citation>
    <scope>NUCLEOTIDE SEQUENCE [LARGE SCALE GENOMIC DNA]</scope>
    <source>
        <strain evidence="1 2">Sa2BUA2</strain>
    </source>
</reference>
<dbReference type="SUPFAM" id="SSF53474">
    <property type="entry name" value="alpha/beta-Hydrolases"/>
    <property type="match status" value="1"/>
</dbReference>
<dbReference type="Proteomes" id="UP000652763">
    <property type="component" value="Unassembled WGS sequence"/>
</dbReference>
<dbReference type="RefSeq" id="WP_191749001.1">
    <property type="nucleotide sequence ID" value="NZ_JACSQC010000009.1"/>
</dbReference>
<dbReference type="InterPro" id="IPR029058">
    <property type="entry name" value="AB_hydrolase_fold"/>
</dbReference>
<name>A0ABR8YLY9_9MICC</name>
<dbReference type="GO" id="GO:0016787">
    <property type="term" value="F:hydrolase activity"/>
    <property type="evidence" value="ECO:0007669"/>
    <property type="project" value="UniProtKB-KW"/>
</dbReference>
<evidence type="ECO:0000313" key="1">
    <source>
        <dbReference type="EMBL" id="MBD8045256.1"/>
    </source>
</evidence>
<proteinExistence type="predicted"/>
<organism evidence="1 2">
    <name type="scientific">Arthrobacter pullicola</name>
    <dbReference type="NCBI Taxonomy" id="2762224"/>
    <lineage>
        <taxon>Bacteria</taxon>
        <taxon>Bacillati</taxon>
        <taxon>Actinomycetota</taxon>
        <taxon>Actinomycetes</taxon>
        <taxon>Micrococcales</taxon>
        <taxon>Micrococcaceae</taxon>
        <taxon>Arthrobacter</taxon>
    </lineage>
</organism>
<sequence>MAQQRIVFVHGAGRVGAAAWPRQHSLAGRYDALFLRRHGYRPDLPPAPTDHRADAAAVLAALGAGGHVVAHAEGAVSAMMAAVLAPERVWSLTLCEPAVFSLTRDLPATSAHRQHLQALFNNAPYLSDEEYAAEYRRLVFSAEAAAPPGGDPYAAARQRMQSPPWEAPLEIVPGVPTLVLTGGWEPLYEEVAGFLASTGADHRVIGGNHRPQDTDAGQEAIRGFLAGSQPATAAAAG</sequence>
<dbReference type="EMBL" id="JACSQC010000009">
    <property type="protein sequence ID" value="MBD8045256.1"/>
    <property type="molecule type" value="Genomic_DNA"/>
</dbReference>
<comment type="caution">
    <text evidence="1">The sequence shown here is derived from an EMBL/GenBank/DDBJ whole genome shotgun (WGS) entry which is preliminary data.</text>
</comment>
<accession>A0ABR8YLY9</accession>
<keyword evidence="1" id="KW-0378">Hydrolase</keyword>
<keyword evidence="2" id="KW-1185">Reference proteome</keyword>